<dbReference type="Proteomes" id="UP000821845">
    <property type="component" value="Chromosome 3"/>
</dbReference>
<organism evidence="1 2">
    <name type="scientific">Hyalomma asiaticum</name>
    <name type="common">Tick</name>
    <dbReference type="NCBI Taxonomy" id="266040"/>
    <lineage>
        <taxon>Eukaryota</taxon>
        <taxon>Metazoa</taxon>
        <taxon>Ecdysozoa</taxon>
        <taxon>Arthropoda</taxon>
        <taxon>Chelicerata</taxon>
        <taxon>Arachnida</taxon>
        <taxon>Acari</taxon>
        <taxon>Parasitiformes</taxon>
        <taxon>Ixodida</taxon>
        <taxon>Ixodoidea</taxon>
        <taxon>Ixodidae</taxon>
        <taxon>Hyalomminae</taxon>
        <taxon>Hyalomma</taxon>
    </lineage>
</organism>
<protein>
    <submittedName>
        <fullName evidence="1">Uncharacterized protein</fullName>
    </submittedName>
</protein>
<name>A0ACB7SNM9_HYAAI</name>
<proteinExistence type="predicted"/>
<dbReference type="EMBL" id="CM023483">
    <property type="protein sequence ID" value="KAH6936240.1"/>
    <property type="molecule type" value="Genomic_DNA"/>
</dbReference>
<reference evidence="1" key="1">
    <citation type="submission" date="2020-05" db="EMBL/GenBank/DDBJ databases">
        <title>Large-scale comparative analyses of tick genomes elucidate their genetic diversity and vector capacities.</title>
        <authorList>
            <person name="Jia N."/>
            <person name="Wang J."/>
            <person name="Shi W."/>
            <person name="Du L."/>
            <person name="Sun Y."/>
            <person name="Zhan W."/>
            <person name="Jiang J."/>
            <person name="Wang Q."/>
            <person name="Zhang B."/>
            <person name="Ji P."/>
            <person name="Sakyi L.B."/>
            <person name="Cui X."/>
            <person name="Yuan T."/>
            <person name="Jiang B."/>
            <person name="Yang W."/>
            <person name="Lam T.T.-Y."/>
            <person name="Chang Q."/>
            <person name="Ding S."/>
            <person name="Wang X."/>
            <person name="Zhu J."/>
            <person name="Ruan X."/>
            <person name="Zhao L."/>
            <person name="Wei J."/>
            <person name="Que T."/>
            <person name="Du C."/>
            <person name="Cheng J."/>
            <person name="Dai P."/>
            <person name="Han X."/>
            <person name="Huang E."/>
            <person name="Gao Y."/>
            <person name="Liu J."/>
            <person name="Shao H."/>
            <person name="Ye R."/>
            <person name="Li L."/>
            <person name="Wei W."/>
            <person name="Wang X."/>
            <person name="Wang C."/>
            <person name="Yang T."/>
            <person name="Huo Q."/>
            <person name="Li W."/>
            <person name="Guo W."/>
            <person name="Chen H."/>
            <person name="Zhou L."/>
            <person name="Ni X."/>
            <person name="Tian J."/>
            <person name="Zhou Y."/>
            <person name="Sheng Y."/>
            <person name="Liu T."/>
            <person name="Pan Y."/>
            <person name="Xia L."/>
            <person name="Li J."/>
            <person name="Zhao F."/>
            <person name="Cao W."/>
        </authorList>
    </citation>
    <scope>NUCLEOTIDE SEQUENCE</scope>
    <source>
        <strain evidence="1">Hyas-2018</strain>
    </source>
</reference>
<comment type="caution">
    <text evidence="1">The sequence shown here is derived from an EMBL/GenBank/DDBJ whole genome shotgun (WGS) entry which is preliminary data.</text>
</comment>
<evidence type="ECO:0000313" key="1">
    <source>
        <dbReference type="EMBL" id="KAH6936240.1"/>
    </source>
</evidence>
<accession>A0ACB7SNM9</accession>
<sequence>MKQAALRATAWNRKVHYRTKRDGTLIDTMEVIDKAADVWNTKEAIVILHAGLNDIQGNDAALDDLAERLQSQITRWKERAEGHFFVVYGVPEIGPRDDPSRAKCASWNRKIRQACSDIGTRVEFVSVARALQDKLRDTCYSDYVAEQLGQRLGRRICAFLGLRPSDNPQRKTWGADPTTTIMTALGQAILQIASPQKFQKRFRRQVQRN</sequence>
<gene>
    <name evidence="1" type="ORF">HPB50_015032</name>
</gene>
<keyword evidence="2" id="KW-1185">Reference proteome</keyword>
<evidence type="ECO:0000313" key="2">
    <source>
        <dbReference type="Proteomes" id="UP000821845"/>
    </source>
</evidence>